<organism evidence="4 5">
    <name type="scientific">Rhizomicrobium palustre</name>
    <dbReference type="NCBI Taxonomy" id="189966"/>
    <lineage>
        <taxon>Bacteria</taxon>
        <taxon>Pseudomonadati</taxon>
        <taxon>Pseudomonadota</taxon>
        <taxon>Alphaproteobacteria</taxon>
        <taxon>Micropepsales</taxon>
        <taxon>Micropepsaceae</taxon>
        <taxon>Rhizomicrobium</taxon>
    </lineage>
</organism>
<evidence type="ECO:0000259" key="3">
    <source>
        <dbReference type="Pfam" id="PF13628"/>
    </source>
</evidence>
<name>A0A846N437_9PROT</name>
<dbReference type="Proteomes" id="UP000570514">
    <property type="component" value="Unassembled WGS sequence"/>
</dbReference>
<evidence type="ECO:0000313" key="4">
    <source>
        <dbReference type="EMBL" id="NIK89820.1"/>
    </source>
</evidence>
<evidence type="ECO:0000256" key="2">
    <source>
        <dbReference type="SAM" id="SignalP"/>
    </source>
</evidence>
<proteinExistence type="predicted"/>
<dbReference type="EMBL" id="JAASRM010000001">
    <property type="protein sequence ID" value="NIK89820.1"/>
    <property type="molecule type" value="Genomic_DNA"/>
</dbReference>
<feature type="compositionally biased region" description="Polar residues" evidence="1">
    <location>
        <begin position="31"/>
        <end position="41"/>
    </location>
</feature>
<protein>
    <submittedName>
        <fullName evidence="4">Putative membrane protein</fullName>
    </submittedName>
</protein>
<feature type="signal peptide" evidence="2">
    <location>
        <begin position="1"/>
        <end position="20"/>
    </location>
</feature>
<dbReference type="AlphaFoldDB" id="A0A846N437"/>
<feature type="domain" description="DUF4142" evidence="3">
    <location>
        <begin position="62"/>
        <end position="199"/>
    </location>
</feature>
<comment type="caution">
    <text evidence="4">The sequence shown here is derived from an EMBL/GenBank/DDBJ whole genome shotgun (WGS) entry which is preliminary data.</text>
</comment>
<dbReference type="InterPro" id="IPR012347">
    <property type="entry name" value="Ferritin-like"/>
</dbReference>
<evidence type="ECO:0000313" key="5">
    <source>
        <dbReference type="Proteomes" id="UP000570514"/>
    </source>
</evidence>
<dbReference type="PANTHER" id="PTHR38593:SF1">
    <property type="entry name" value="BLR2558 PROTEIN"/>
    <property type="match status" value="1"/>
</dbReference>
<dbReference type="RefSeq" id="WP_167083876.1">
    <property type="nucleotide sequence ID" value="NZ_BAAADC010000001.1"/>
</dbReference>
<keyword evidence="2" id="KW-0732">Signal</keyword>
<gene>
    <name evidence="4" type="ORF">FHS83_003138</name>
</gene>
<reference evidence="4 5" key="1">
    <citation type="submission" date="2020-03" db="EMBL/GenBank/DDBJ databases">
        <title>Genomic Encyclopedia of Type Strains, Phase IV (KMG-IV): sequencing the most valuable type-strain genomes for metagenomic binning, comparative biology and taxonomic classification.</title>
        <authorList>
            <person name="Goeker M."/>
        </authorList>
    </citation>
    <scope>NUCLEOTIDE SEQUENCE [LARGE SCALE GENOMIC DNA]</scope>
    <source>
        <strain evidence="4 5">DSM 19867</strain>
    </source>
</reference>
<accession>A0A846N437</accession>
<sequence>MKKFLLTTAAVFALTTAAFAQQSMEKKDNTSPRPGQNSETMSAVEDTTAALVGKVSAEMTSTTKGFVTAAAISDMYEVAAGKIALERAQSPDVKAFAQKMVDAHTGTTTKLKGIISANNIQVTPPTTVDSRRQGMLDNLKGASAADFDHRYITQQVAAHKEADILMRGYAKDGDSTAIKAFAADTDKAVKMHLADAQKLDKVMKAAKK</sequence>
<dbReference type="Gene3D" id="1.20.1260.10">
    <property type="match status" value="1"/>
</dbReference>
<dbReference type="InterPro" id="IPR025419">
    <property type="entry name" value="DUF4142"/>
</dbReference>
<feature type="region of interest" description="Disordered" evidence="1">
    <location>
        <begin position="23"/>
        <end position="42"/>
    </location>
</feature>
<dbReference type="Pfam" id="PF13628">
    <property type="entry name" value="DUF4142"/>
    <property type="match status" value="1"/>
</dbReference>
<dbReference type="PANTHER" id="PTHR38593">
    <property type="entry name" value="BLR2558 PROTEIN"/>
    <property type="match status" value="1"/>
</dbReference>
<evidence type="ECO:0000256" key="1">
    <source>
        <dbReference type="SAM" id="MobiDB-lite"/>
    </source>
</evidence>
<feature type="chain" id="PRO_5032740984" evidence="2">
    <location>
        <begin position="21"/>
        <end position="208"/>
    </location>
</feature>
<keyword evidence="5" id="KW-1185">Reference proteome</keyword>